<protein>
    <submittedName>
        <fullName evidence="1">Uncharacterized protein</fullName>
    </submittedName>
</protein>
<sequence>MNNNGAPGTVVRADTTSNSGKCLGTLETPSWFCLGKLPGEEEIGIKLSEKGLVANVRERGAGQWQQLEWAAAGEAQEATAGLHEPHLWLKLKQQAQAQAMAELPGADRASMQVCAPSPFGYELQGSEWPVDLLTLWIIYQRPLLQHSTRYSLNLKRAQAPKEASVCGERFPVWNMKLWEPERLRSGPSEARAVSPGRNSTILTPIVNMMTITMILSLGVSHPQSVFGALTPMAIKGQWRHAPSLVVLSVKCVSISGVMENVPHSTRYSLNLKRAQAPKEASVCGERFPVWNMKLWEPERLRSGPSEARAVSPGRNSTILTPIVNMMTITMILSLGVSHPQSVFGALTPMAIKGQWRHAPSLVVLSVKCVSISGVMENVPSWNSHIRSRLMKPFVT</sequence>
<gene>
    <name evidence="1" type="ORF">TREES_T100004349</name>
</gene>
<keyword evidence="2" id="KW-1185">Reference proteome</keyword>
<proteinExistence type="predicted"/>
<name>L9KFY0_TUPCH</name>
<evidence type="ECO:0000313" key="1">
    <source>
        <dbReference type="EMBL" id="ELW61538.1"/>
    </source>
</evidence>
<reference evidence="2" key="1">
    <citation type="submission" date="2012-07" db="EMBL/GenBank/DDBJ databases">
        <title>Genome of the Chinese tree shrew, a rising model animal genetically related to primates.</title>
        <authorList>
            <person name="Zhang G."/>
            <person name="Fan Y."/>
            <person name="Yao Y."/>
            <person name="Huang Z."/>
        </authorList>
    </citation>
    <scope>NUCLEOTIDE SEQUENCE [LARGE SCALE GENOMIC DNA]</scope>
</reference>
<dbReference type="AlphaFoldDB" id="L9KFY0"/>
<accession>L9KFY0</accession>
<dbReference type="InParanoid" id="L9KFY0"/>
<organism evidence="1 2">
    <name type="scientific">Tupaia chinensis</name>
    <name type="common">Chinese tree shrew</name>
    <name type="synonym">Tupaia belangeri chinensis</name>
    <dbReference type="NCBI Taxonomy" id="246437"/>
    <lineage>
        <taxon>Eukaryota</taxon>
        <taxon>Metazoa</taxon>
        <taxon>Chordata</taxon>
        <taxon>Craniata</taxon>
        <taxon>Vertebrata</taxon>
        <taxon>Euteleostomi</taxon>
        <taxon>Mammalia</taxon>
        <taxon>Eutheria</taxon>
        <taxon>Euarchontoglires</taxon>
        <taxon>Scandentia</taxon>
        <taxon>Tupaiidae</taxon>
        <taxon>Tupaia</taxon>
    </lineage>
</organism>
<dbReference type="EMBL" id="KB320874">
    <property type="protein sequence ID" value="ELW61538.1"/>
    <property type="molecule type" value="Genomic_DNA"/>
</dbReference>
<dbReference type="Proteomes" id="UP000011518">
    <property type="component" value="Unassembled WGS sequence"/>
</dbReference>
<reference evidence="2" key="2">
    <citation type="journal article" date="2013" name="Nat. Commun.">
        <title>Genome of the Chinese tree shrew.</title>
        <authorList>
            <person name="Fan Y."/>
            <person name="Huang Z.Y."/>
            <person name="Cao C.C."/>
            <person name="Chen C.S."/>
            <person name="Chen Y.X."/>
            <person name="Fan D.D."/>
            <person name="He J."/>
            <person name="Hou H.L."/>
            <person name="Hu L."/>
            <person name="Hu X.T."/>
            <person name="Jiang X.T."/>
            <person name="Lai R."/>
            <person name="Lang Y.S."/>
            <person name="Liang B."/>
            <person name="Liao S.G."/>
            <person name="Mu D."/>
            <person name="Ma Y.Y."/>
            <person name="Niu Y.Y."/>
            <person name="Sun X.Q."/>
            <person name="Xia J.Q."/>
            <person name="Xiao J."/>
            <person name="Xiong Z.Q."/>
            <person name="Xu L."/>
            <person name="Yang L."/>
            <person name="Zhang Y."/>
            <person name="Zhao W."/>
            <person name="Zhao X.D."/>
            <person name="Zheng Y.T."/>
            <person name="Zhou J.M."/>
            <person name="Zhu Y.B."/>
            <person name="Zhang G.J."/>
            <person name="Wang J."/>
            <person name="Yao Y.G."/>
        </authorList>
    </citation>
    <scope>NUCLEOTIDE SEQUENCE [LARGE SCALE GENOMIC DNA]</scope>
</reference>
<evidence type="ECO:0000313" key="2">
    <source>
        <dbReference type="Proteomes" id="UP000011518"/>
    </source>
</evidence>